<dbReference type="PANTHER" id="PTHR33452">
    <property type="entry name" value="OXIDOREDUCTASE CATD-RELATED"/>
    <property type="match status" value="1"/>
</dbReference>
<keyword evidence="3" id="KW-1003">Cell membrane</keyword>
<dbReference type="AlphaFoldDB" id="A0A7Y4LD42"/>
<comment type="caution">
    <text evidence="8">The sequence shown here is derived from an EMBL/GenBank/DDBJ whole genome shotgun (WGS) entry which is preliminary data.</text>
</comment>
<dbReference type="InterPro" id="IPR051907">
    <property type="entry name" value="DoxX-like_oxidoreductase"/>
</dbReference>
<evidence type="ECO:0000256" key="3">
    <source>
        <dbReference type="ARBA" id="ARBA00022475"/>
    </source>
</evidence>
<evidence type="ECO:0000256" key="1">
    <source>
        <dbReference type="ARBA" id="ARBA00004651"/>
    </source>
</evidence>
<evidence type="ECO:0000256" key="4">
    <source>
        <dbReference type="ARBA" id="ARBA00022692"/>
    </source>
</evidence>
<proteinExistence type="inferred from homology"/>
<reference evidence="8 9" key="1">
    <citation type="submission" date="2020-05" db="EMBL/GenBank/DDBJ databases">
        <authorList>
            <person name="Niu N."/>
        </authorList>
    </citation>
    <scope>NUCLEOTIDE SEQUENCE [LARGE SCALE GENOMIC DNA]</scope>
    <source>
        <strain evidence="8 9">LMG10982</strain>
    </source>
</reference>
<dbReference type="Proteomes" id="UP000541421">
    <property type="component" value="Unassembled WGS sequence"/>
</dbReference>
<comment type="similarity">
    <text evidence="2">Belongs to the DoxX family.</text>
</comment>
<evidence type="ECO:0000256" key="6">
    <source>
        <dbReference type="ARBA" id="ARBA00023136"/>
    </source>
</evidence>
<dbReference type="RefSeq" id="WP_171589219.1">
    <property type="nucleotide sequence ID" value="NZ_JABGBO010000009.1"/>
</dbReference>
<dbReference type="EMBL" id="JABGBO010000009">
    <property type="protein sequence ID" value="NOL50242.1"/>
    <property type="molecule type" value="Genomic_DNA"/>
</dbReference>
<dbReference type="PANTHER" id="PTHR33452:SF7">
    <property type="entry name" value="DOXX FAMILY PROTEIN"/>
    <property type="match status" value="1"/>
</dbReference>
<accession>A0A7Y4LD42</accession>
<evidence type="ECO:0000256" key="2">
    <source>
        <dbReference type="ARBA" id="ARBA00006679"/>
    </source>
</evidence>
<keyword evidence="9" id="KW-1185">Reference proteome</keyword>
<evidence type="ECO:0000256" key="7">
    <source>
        <dbReference type="SAM" id="Phobius"/>
    </source>
</evidence>
<evidence type="ECO:0000313" key="8">
    <source>
        <dbReference type="EMBL" id="NOL50242.1"/>
    </source>
</evidence>
<evidence type="ECO:0000313" key="9">
    <source>
        <dbReference type="Proteomes" id="UP000541421"/>
    </source>
</evidence>
<comment type="subcellular location">
    <subcellularLocation>
        <location evidence="1">Cell membrane</location>
        <topology evidence="1">Multi-pass membrane protein</topology>
    </subcellularLocation>
</comment>
<name>A0A7Y4LD42_9BURK</name>
<organism evidence="8 9">
    <name type="scientific">Pelistega europaea</name>
    <dbReference type="NCBI Taxonomy" id="106147"/>
    <lineage>
        <taxon>Bacteria</taxon>
        <taxon>Pseudomonadati</taxon>
        <taxon>Pseudomonadota</taxon>
        <taxon>Betaproteobacteria</taxon>
        <taxon>Burkholderiales</taxon>
        <taxon>Alcaligenaceae</taxon>
        <taxon>Pelistega</taxon>
    </lineage>
</organism>
<feature type="transmembrane region" description="Helical" evidence="7">
    <location>
        <begin position="114"/>
        <end position="130"/>
    </location>
</feature>
<sequence>MKYKYLNQFSTTWGKDISLLILRLFVAYEFIEAGLEKWGGENWFAHIQEAFPIPFNWFPVELNWQIAMWAEIIVPVLLVIGLFGRIGSLILFVLTLVAWYAVHSGNGYNVCHNGYKMAVIYLITLIPLAMQGMGRFSLDYLICSRCSIKTTN</sequence>
<dbReference type="InterPro" id="IPR032808">
    <property type="entry name" value="DoxX"/>
</dbReference>
<feature type="transmembrane region" description="Helical" evidence="7">
    <location>
        <begin position="72"/>
        <end position="102"/>
    </location>
</feature>
<evidence type="ECO:0000256" key="5">
    <source>
        <dbReference type="ARBA" id="ARBA00022989"/>
    </source>
</evidence>
<dbReference type="Pfam" id="PF07681">
    <property type="entry name" value="DoxX"/>
    <property type="match status" value="1"/>
</dbReference>
<gene>
    <name evidence="8" type="ORF">HKX40_08885</name>
</gene>
<keyword evidence="6 7" id="KW-0472">Membrane</keyword>
<keyword evidence="5 7" id="KW-1133">Transmembrane helix</keyword>
<dbReference type="GO" id="GO:0005886">
    <property type="term" value="C:plasma membrane"/>
    <property type="evidence" value="ECO:0007669"/>
    <property type="project" value="UniProtKB-SubCell"/>
</dbReference>
<protein>
    <submittedName>
        <fullName evidence="8">DoxX family protein</fullName>
    </submittedName>
</protein>
<keyword evidence="4 7" id="KW-0812">Transmembrane</keyword>